<name>A0A080LUH3_9PROT</name>
<dbReference type="Pfam" id="PF26388">
    <property type="entry name" value="DUF6079_6th"/>
    <property type="match status" value="1"/>
</dbReference>
<protein>
    <recommendedName>
        <fullName evidence="5">Exonuclease SbcC</fullName>
    </recommendedName>
</protein>
<dbReference type="AlphaFoldDB" id="A0A080LUH3"/>
<dbReference type="Pfam" id="PF26387">
    <property type="entry name" value="DUF6079_5th"/>
    <property type="match status" value="1"/>
</dbReference>
<organism evidence="3 4">
    <name type="scientific">Candidatus Accumulibacter phosphatis</name>
    <dbReference type="NCBI Taxonomy" id="327160"/>
    <lineage>
        <taxon>Bacteria</taxon>
        <taxon>Pseudomonadati</taxon>
        <taxon>Pseudomonadota</taxon>
        <taxon>Betaproteobacteria</taxon>
        <taxon>Candidatus Accumulibacter</taxon>
    </lineage>
</organism>
<dbReference type="InterPro" id="IPR058574">
    <property type="entry name" value="DUF6079_6th"/>
</dbReference>
<evidence type="ECO:0000259" key="1">
    <source>
        <dbReference type="Pfam" id="PF26387"/>
    </source>
</evidence>
<evidence type="ECO:0008006" key="5">
    <source>
        <dbReference type="Google" id="ProtNLM"/>
    </source>
</evidence>
<reference evidence="3 4" key="1">
    <citation type="submission" date="2014-02" db="EMBL/GenBank/DDBJ databases">
        <title>Expanding our view of genomic diversity in Candidatus Accumulibacter clades.</title>
        <authorList>
            <person name="Skennerton C.T."/>
            <person name="Barr J.J."/>
            <person name="Slater F.R."/>
            <person name="Bond P.L."/>
            <person name="Tyson G.W."/>
        </authorList>
    </citation>
    <scope>NUCLEOTIDE SEQUENCE [LARGE SCALE GENOMIC DNA]</scope>
    <source>
        <strain evidence="4">BA-91</strain>
    </source>
</reference>
<gene>
    <name evidence="3" type="ORF">AW09_002650</name>
</gene>
<dbReference type="Proteomes" id="UP000020077">
    <property type="component" value="Unassembled WGS sequence"/>
</dbReference>
<dbReference type="InterPro" id="IPR058573">
    <property type="entry name" value="DUF6079_5th"/>
</dbReference>
<comment type="caution">
    <text evidence="3">The sequence shown here is derived from an EMBL/GenBank/DDBJ whole genome shotgun (WGS) entry which is preliminary data.</text>
</comment>
<accession>A0A080LUH3</accession>
<feature type="domain" description="DUF6079" evidence="2">
    <location>
        <begin position="189"/>
        <end position="279"/>
    </location>
</feature>
<proteinExistence type="predicted"/>
<feature type="domain" description="DUF6079" evidence="1">
    <location>
        <begin position="1"/>
        <end position="180"/>
    </location>
</feature>
<evidence type="ECO:0000313" key="3">
    <source>
        <dbReference type="EMBL" id="KFB72158.1"/>
    </source>
</evidence>
<dbReference type="EMBL" id="JDVG02000430">
    <property type="protein sequence ID" value="KFB72158.1"/>
    <property type="molecule type" value="Genomic_DNA"/>
</dbReference>
<evidence type="ECO:0000313" key="4">
    <source>
        <dbReference type="Proteomes" id="UP000020077"/>
    </source>
</evidence>
<sequence>MAQLATQGSEEPVKQLLEAVSKLVGRVLTAGTDLQGKLTFWGKPLLTDDEICDWRTRLEALKAFTEGLVPYNTVGKLKNLRIGANDIDAQKKNLEVLAAVEKLLELVSELGGTAAYLSQAEMVLSSDHAWVKQAQSARKDILDKLALDRNAQHAAQNLAYGRQTLAQLKKGYLTAYIAQHSKARLGVAEDKTKSALRKDSRLVAMRTLAGIALMPTSQLTTFDDKLDKLKSCASLVESELSASPYCPHCSFRPANEQGDFLSAANVLKQLDEELDRLLDGWQQTLLDNLDDPIIQANLDLLKASARELIKKFVAAKKLADPVTPNFVSAVQEALSGLEKIGVSGDDIKKALLQGGSPATPDDLRKRFESFLNDRCKGKDASKLRFVVE</sequence>
<evidence type="ECO:0000259" key="2">
    <source>
        <dbReference type="Pfam" id="PF26388"/>
    </source>
</evidence>